<evidence type="ECO:0000256" key="10">
    <source>
        <dbReference type="PROSITE-ProRule" id="PRU01360"/>
    </source>
</evidence>
<dbReference type="InterPro" id="IPR012910">
    <property type="entry name" value="Plug_dom"/>
</dbReference>
<dbReference type="GO" id="GO:0009279">
    <property type="term" value="C:cell outer membrane"/>
    <property type="evidence" value="ECO:0007669"/>
    <property type="project" value="UniProtKB-SubCell"/>
</dbReference>
<keyword evidence="12" id="KW-1133">Transmembrane helix</keyword>
<feature type="domain" description="TonB-dependent receptor-like beta-barrel" evidence="13">
    <location>
        <begin position="324"/>
        <end position="828"/>
    </location>
</feature>
<name>A0A395M323_9BACT</name>
<keyword evidence="8 15" id="KW-0675">Receptor</keyword>
<dbReference type="PANTHER" id="PTHR30069:SF29">
    <property type="entry name" value="HEMOGLOBIN AND HEMOGLOBIN-HAPTOGLOBIN-BINDING PROTEIN 1-RELATED"/>
    <property type="match status" value="1"/>
</dbReference>
<dbReference type="EMBL" id="PHFL01000008">
    <property type="protein sequence ID" value="RFM25167.1"/>
    <property type="molecule type" value="Genomic_DNA"/>
</dbReference>
<feature type="transmembrane region" description="Helical" evidence="12">
    <location>
        <begin position="51"/>
        <end position="69"/>
    </location>
</feature>
<evidence type="ECO:0000256" key="11">
    <source>
        <dbReference type="RuleBase" id="RU003357"/>
    </source>
</evidence>
<dbReference type="Proteomes" id="UP000266389">
    <property type="component" value="Unassembled WGS sequence"/>
</dbReference>
<dbReference type="InterPro" id="IPR013784">
    <property type="entry name" value="Carb-bd-like_fold"/>
</dbReference>
<dbReference type="Gene3D" id="2.60.40.1120">
    <property type="entry name" value="Carboxypeptidase-like, regulatory domain"/>
    <property type="match status" value="1"/>
</dbReference>
<evidence type="ECO:0000256" key="1">
    <source>
        <dbReference type="ARBA" id="ARBA00004571"/>
    </source>
</evidence>
<keyword evidence="4 10" id="KW-0812">Transmembrane</keyword>
<dbReference type="Pfam" id="PF00593">
    <property type="entry name" value="TonB_dep_Rec_b-barrel"/>
    <property type="match status" value="1"/>
</dbReference>
<dbReference type="GO" id="GO:0030246">
    <property type="term" value="F:carbohydrate binding"/>
    <property type="evidence" value="ECO:0007669"/>
    <property type="project" value="InterPro"/>
</dbReference>
<sequence length="855" mass="95768">MFTSRCLQVPTIACRRRFDDQRTSQNDFTQNRQMLKTMVLKIQQENKMKQAYLLLAFFFLSSPLFAQTATLKGRITTVDGDVAVGISVFIKNTKIGTVSKADGTYRLEKIPTGAQTIVVSGIGYKRIEQTIELSPNEETVADFVLEVEAVKAQDIVVYGAARRKQKLTEAPAAVNVITPAELERSSIHGQLGKVLEHQLGIDAVQSGANDFNINARGFNSSINRRMLVLIDGRDPSTPLLNLQEWNSLATTLSDVQQIEVVRGPGSALFGTNAYNGVINITTFAPRDVVGTRAAFTFGEWNTYRGEFRYAQTFGNFAFKINGGFARMRNVTLVSRDTATGGQLEYPGLVPDRRPLQDEWLNSFNNILTIRGDYDFNDQERLTLEGGISNSGNEVYVNTIGRILIPLVNKPFVRVAYNSPRLNVQSVWNRRFTPFPQPVLNTPAANSAEDSDDITTELQVNDVFFNNQLRVIAGISHQWQRIETAVSGAQPLLSANSLTRNNLHNTFTGVYGQLEYNLLPNLQLVAATRVDFSTLIETKVSPKAAIVYSPFEQHTFRFTVNQAFLRPSYPDFYRRSQLGAPINLASTVRVINDSLKLLGIRDTLAFSQLDRFSLGNPNIRPEEALSFEIGYKGVLSKSLFITADVYLNRRRNFISSPLSTNAPLVFTPYRYNSATPEINDYVNRRLAQGIQAARINPVELVIAENRPMLVQTPINIGLIEEFGFELGVNYYFNDNLLFTGSYAYIDARVLENAVPAQPIFPNTSPHRINLGATYSVPNKYDVSVNFRYVEGFPWLAGVQQGFVPAYAVLNLNGSYYVMRNWKIGFNIFNALDRRHYQIFGGTILQRQATISTSVTF</sequence>
<evidence type="ECO:0000256" key="3">
    <source>
        <dbReference type="ARBA" id="ARBA00022452"/>
    </source>
</evidence>
<comment type="subcellular location">
    <subcellularLocation>
        <location evidence="1 10">Cell outer membrane</location>
        <topology evidence="1 10">Multi-pass membrane protein</topology>
    </subcellularLocation>
</comment>
<feature type="domain" description="TonB-dependent receptor plug" evidence="14">
    <location>
        <begin position="167"/>
        <end position="277"/>
    </location>
</feature>
<gene>
    <name evidence="15" type="ORF">D0433_01910</name>
</gene>
<evidence type="ECO:0000256" key="5">
    <source>
        <dbReference type="ARBA" id="ARBA00022729"/>
    </source>
</evidence>
<dbReference type="PANTHER" id="PTHR30069">
    <property type="entry name" value="TONB-DEPENDENT OUTER MEMBRANE RECEPTOR"/>
    <property type="match status" value="1"/>
</dbReference>
<dbReference type="GO" id="GO:0015344">
    <property type="term" value="F:siderophore uptake transmembrane transporter activity"/>
    <property type="evidence" value="ECO:0007669"/>
    <property type="project" value="TreeGrafter"/>
</dbReference>
<dbReference type="Pfam" id="PF13715">
    <property type="entry name" value="CarbopepD_reg_2"/>
    <property type="match status" value="1"/>
</dbReference>
<dbReference type="SUPFAM" id="SSF49452">
    <property type="entry name" value="Starch-binding domain-like"/>
    <property type="match status" value="1"/>
</dbReference>
<dbReference type="Gene3D" id="2.40.170.20">
    <property type="entry name" value="TonB-dependent receptor, beta-barrel domain"/>
    <property type="match status" value="1"/>
</dbReference>
<evidence type="ECO:0000256" key="8">
    <source>
        <dbReference type="ARBA" id="ARBA00023170"/>
    </source>
</evidence>
<dbReference type="InterPro" id="IPR000531">
    <property type="entry name" value="Beta-barrel_TonB"/>
</dbReference>
<evidence type="ECO:0000259" key="13">
    <source>
        <dbReference type="Pfam" id="PF00593"/>
    </source>
</evidence>
<dbReference type="Pfam" id="PF07715">
    <property type="entry name" value="Plug"/>
    <property type="match status" value="1"/>
</dbReference>
<keyword evidence="9 10" id="KW-0998">Cell outer membrane</keyword>
<comment type="similarity">
    <text evidence="10 11">Belongs to the TonB-dependent receptor family.</text>
</comment>
<comment type="caution">
    <text evidence="15">The sequence shown here is derived from an EMBL/GenBank/DDBJ whole genome shotgun (WGS) entry which is preliminary data.</text>
</comment>
<dbReference type="GO" id="GO:0044718">
    <property type="term" value="P:siderophore transmembrane transport"/>
    <property type="evidence" value="ECO:0007669"/>
    <property type="project" value="TreeGrafter"/>
</dbReference>
<dbReference type="InterPro" id="IPR037066">
    <property type="entry name" value="Plug_dom_sf"/>
</dbReference>
<evidence type="ECO:0000256" key="9">
    <source>
        <dbReference type="ARBA" id="ARBA00023237"/>
    </source>
</evidence>
<evidence type="ECO:0000256" key="12">
    <source>
        <dbReference type="SAM" id="Phobius"/>
    </source>
</evidence>
<proteinExistence type="inferred from homology"/>
<evidence type="ECO:0000256" key="4">
    <source>
        <dbReference type="ARBA" id="ARBA00022692"/>
    </source>
</evidence>
<dbReference type="AlphaFoldDB" id="A0A395M323"/>
<dbReference type="PROSITE" id="PS52016">
    <property type="entry name" value="TONB_DEPENDENT_REC_3"/>
    <property type="match status" value="1"/>
</dbReference>
<keyword evidence="6 11" id="KW-0798">TonB box</keyword>
<keyword evidence="5" id="KW-0732">Signal</keyword>
<organism evidence="15 16">
    <name type="scientific">Candidatus Thermochlorobacter aerophilus</name>
    <dbReference type="NCBI Taxonomy" id="1868324"/>
    <lineage>
        <taxon>Bacteria</taxon>
        <taxon>Pseudomonadati</taxon>
        <taxon>Chlorobiota</taxon>
        <taxon>Chlorobiia</taxon>
        <taxon>Chlorobiales</taxon>
        <taxon>Candidatus Thermochlorobacteriaceae</taxon>
        <taxon>Candidatus Thermochlorobacter</taxon>
    </lineage>
</organism>
<keyword evidence="3 10" id="KW-1134">Transmembrane beta strand</keyword>
<evidence type="ECO:0000256" key="7">
    <source>
        <dbReference type="ARBA" id="ARBA00023136"/>
    </source>
</evidence>
<evidence type="ECO:0000259" key="14">
    <source>
        <dbReference type="Pfam" id="PF07715"/>
    </source>
</evidence>
<evidence type="ECO:0000313" key="16">
    <source>
        <dbReference type="Proteomes" id="UP000266389"/>
    </source>
</evidence>
<dbReference type="SUPFAM" id="SSF56935">
    <property type="entry name" value="Porins"/>
    <property type="match status" value="1"/>
</dbReference>
<reference evidence="15 16" key="1">
    <citation type="journal article" date="2011" name="ISME J.">
        <title>Community ecology of hot spring cyanobacterial mats: predominant populations and their functional potential.</title>
        <authorList>
            <person name="Klatt C.G."/>
            <person name="Wood J.M."/>
            <person name="Rusch D.B."/>
            <person name="Bateson M.M."/>
            <person name="Hamamura N."/>
            <person name="Heidelberg J.F."/>
            <person name="Grossman A.R."/>
            <person name="Bhaya D."/>
            <person name="Cohan F.M."/>
            <person name="Kuhl M."/>
            <person name="Bryant D.A."/>
            <person name="Ward D.M."/>
        </authorList>
    </citation>
    <scope>NUCLEOTIDE SEQUENCE [LARGE SCALE GENOMIC DNA]</scope>
    <source>
        <strain evidence="15">OS</strain>
    </source>
</reference>
<evidence type="ECO:0000313" key="15">
    <source>
        <dbReference type="EMBL" id="RFM25167.1"/>
    </source>
</evidence>
<dbReference type="InterPro" id="IPR039426">
    <property type="entry name" value="TonB-dep_rcpt-like"/>
</dbReference>
<accession>A0A395M323</accession>
<dbReference type="InterPro" id="IPR036942">
    <property type="entry name" value="Beta-barrel_TonB_sf"/>
</dbReference>
<keyword evidence="7 10" id="KW-0472">Membrane</keyword>
<evidence type="ECO:0000256" key="6">
    <source>
        <dbReference type="ARBA" id="ARBA00023077"/>
    </source>
</evidence>
<dbReference type="Gene3D" id="2.170.130.10">
    <property type="entry name" value="TonB-dependent receptor, plug domain"/>
    <property type="match status" value="1"/>
</dbReference>
<protein>
    <submittedName>
        <fullName evidence="15">TonB-dependent receptor</fullName>
    </submittedName>
</protein>
<keyword evidence="2 10" id="KW-0813">Transport</keyword>
<evidence type="ECO:0000256" key="2">
    <source>
        <dbReference type="ARBA" id="ARBA00022448"/>
    </source>
</evidence>